<dbReference type="PANTHER" id="PTHR43883">
    <property type="entry name" value="SLR0207 PROTEIN"/>
    <property type="match status" value="1"/>
</dbReference>
<dbReference type="Pfam" id="PF13671">
    <property type="entry name" value="AAA_33"/>
    <property type="match status" value="1"/>
</dbReference>
<gene>
    <name evidence="1" type="ORF">JJ685_08435</name>
</gene>
<keyword evidence="2" id="KW-1185">Reference proteome</keyword>
<proteinExistence type="predicted"/>
<dbReference type="PANTHER" id="PTHR43883:SF1">
    <property type="entry name" value="GLUCONOKINASE"/>
    <property type="match status" value="1"/>
</dbReference>
<dbReference type="EMBL" id="JAEQNE010000002">
    <property type="protein sequence ID" value="MBL0391163.1"/>
    <property type="molecule type" value="Genomic_DNA"/>
</dbReference>
<dbReference type="SUPFAM" id="SSF52540">
    <property type="entry name" value="P-loop containing nucleoside triphosphate hydrolases"/>
    <property type="match status" value="1"/>
</dbReference>
<dbReference type="AlphaFoldDB" id="A0A936YXJ4"/>
<dbReference type="InterPro" id="IPR011009">
    <property type="entry name" value="Kinase-like_dom_sf"/>
</dbReference>
<comment type="caution">
    <text evidence="1">The sequence shown here is derived from an EMBL/GenBank/DDBJ whole genome shotgun (WGS) entry which is preliminary data.</text>
</comment>
<dbReference type="Gene3D" id="3.40.50.300">
    <property type="entry name" value="P-loop containing nucleotide triphosphate hydrolases"/>
    <property type="match status" value="1"/>
</dbReference>
<organism evidence="1 2">
    <name type="scientific">Ramlibacter monticola</name>
    <dbReference type="NCBI Taxonomy" id="1926872"/>
    <lineage>
        <taxon>Bacteria</taxon>
        <taxon>Pseudomonadati</taxon>
        <taxon>Pseudomonadota</taxon>
        <taxon>Betaproteobacteria</taxon>
        <taxon>Burkholderiales</taxon>
        <taxon>Comamonadaceae</taxon>
        <taxon>Ramlibacter</taxon>
    </lineage>
</organism>
<dbReference type="Proteomes" id="UP000599109">
    <property type="component" value="Unassembled WGS sequence"/>
</dbReference>
<dbReference type="InterPro" id="IPR052732">
    <property type="entry name" value="Cell-binding_unc_protein"/>
</dbReference>
<dbReference type="SUPFAM" id="SSF56112">
    <property type="entry name" value="Protein kinase-like (PK-like)"/>
    <property type="match status" value="1"/>
</dbReference>
<evidence type="ECO:0000313" key="2">
    <source>
        <dbReference type="Proteomes" id="UP000599109"/>
    </source>
</evidence>
<accession>A0A936YXJ4</accession>
<reference evidence="1 2" key="1">
    <citation type="journal article" date="2017" name="Int. J. Syst. Evol. Microbiol.">
        <title>Ramlibacter monticola sp. nov., isolated from forest soil.</title>
        <authorList>
            <person name="Chaudhary D.K."/>
            <person name="Kim J."/>
        </authorList>
    </citation>
    <scope>NUCLEOTIDE SEQUENCE [LARGE SCALE GENOMIC DNA]</scope>
    <source>
        <strain evidence="1 2">KACC 19175</strain>
    </source>
</reference>
<name>A0A936YXJ4_9BURK</name>
<dbReference type="InterPro" id="IPR027417">
    <property type="entry name" value="P-loop_NTPase"/>
</dbReference>
<protein>
    <submittedName>
        <fullName evidence="1">AAA family ATPase</fullName>
    </submittedName>
</protein>
<dbReference type="RefSeq" id="WP_201673815.1">
    <property type="nucleotide sequence ID" value="NZ_JAEQNE010000002.1"/>
</dbReference>
<sequence length="472" mass="51740">MKAGETGRLVAALARRLRAEVRETHISWVLLTPEFAYKLKKPLRLRFVDYATEEKRRHFCEEEVRLNGRLAPGLYLGVARVTGSLAAPDLDGAGPTLAHAVRMRRFPPGALFSERAAQGLLDAGAVDRLAAVLAAFHAAAPACAAGGPDLRERALAALAGAAELLPREALAGWIAREDVAVQPLWQARAAAGHVREGHGDLHLANLLALGGEVMAFDCIEFDPALRCIDVIEDIAFPVMDLVAHGLPRLAWRLLDGWLERTGEHEGVPGLRLCLAYRALVRAMACQLRQPQGAEARRYAAEALRWTTPAQPRLVITHGLPGSGKTFASQQLLERTGAIRLRSDVERKRLHGLAPLADSRAAGRDLYTPESTQQTYARLFLLARRLLCAGWPVVLDAAFLRRVEREQAHALAAELQVPFAILDCDAPPEILRQRLAARTGDASEADLRVLELLRSGREPLQEDERAWVQPLPE</sequence>
<evidence type="ECO:0000313" key="1">
    <source>
        <dbReference type="EMBL" id="MBL0391163.1"/>
    </source>
</evidence>